<reference evidence="2" key="1">
    <citation type="submission" date="2022-04" db="EMBL/GenBank/DDBJ databases">
        <title>Diverse halophilic archaea isolated from saline environments.</title>
        <authorList>
            <person name="Cui H.-L."/>
        </authorList>
    </citation>
    <scope>NUCLEOTIDE SEQUENCE</scope>
    <source>
        <strain evidence="2">XZYJT40</strain>
    </source>
</reference>
<keyword evidence="3" id="KW-1185">Reference proteome</keyword>
<evidence type="ECO:0000313" key="2">
    <source>
        <dbReference type="EMBL" id="UPW01117.1"/>
    </source>
</evidence>
<evidence type="ECO:0000256" key="1">
    <source>
        <dbReference type="SAM" id="MobiDB-lite"/>
    </source>
</evidence>
<sequence>MSGILSEITGENRAMDDGARGQIVRAVKMAIQDGDGMSADSREGEIVRTFLLVDLGAAMNYLRGRRGSSEATEALTELAPEADLESDGSSGGRGMLSRLFLLGVVVGLGYAMSKRSESVGETVGRATDRVREVADQTAIRSGEAAQRTEAVAGEAADRIEEGSEMAAERVQEGGEAAAEQVRERGEMAADSVQEGGEEVSEDMERAADTAEDAEEKVEDAESSVSDAADEAMPDDGEDDEESEE</sequence>
<evidence type="ECO:0008006" key="4">
    <source>
        <dbReference type="Google" id="ProtNLM"/>
    </source>
</evidence>
<evidence type="ECO:0000313" key="3">
    <source>
        <dbReference type="Proteomes" id="UP000830434"/>
    </source>
</evidence>
<feature type="region of interest" description="Disordered" evidence="1">
    <location>
        <begin position="169"/>
        <end position="244"/>
    </location>
</feature>
<dbReference type="RefSeq" id="WP_248655522.1">
    <property type="nucleotide sequence ID" value="NZ_CP096658.1"/>
</dbReference>
<dbReference type="KEGG" id="haxz:M0R88_03205"/>
<name>A0A8U0IJ34_9EURY</name>
<accession>A0A8U0IJ34</accession>
<dbReference type="AlphaFoldDB" id="A0A8U0IJ34"/>
<dbReference type="EMBL" id="CP096658">
    <property type="protein sequence ID" value="UPW01117.1"/>
    <property type="molecule type" value="Genomic_DNA"/>
</dbReference>
<gene>
    <name evidence="2" type="ORF">M0R88_03205</name>
</gene>
<organism evidence="2 3">
    <name type="scientific">Halorussus gelatinilyticus</name>
    <dbReference type="NCBI Taxonomy" id="2937524"/>
    <lineage>
        <taxon>Archaea</taxon>
        <taxon>Methanobacteriati</taxon>
        <taxon>Methanobacteriota</taxon>
        <taxon>Stenosarchaea group</taxon>
        <taxon>Halobacteria</taxon>
        <taxon>Halobacteriales</taxon>
        <taxon>Haladaptataceae</taxon>
        <taxon>Halorussus</taxon>
    </lineage>
</organism>
<feature type="compositionally biased region" description="Acidic residues" evidence="1">
    <location>
        <begin position="209"/>
        <end position="244"/>
    </location>
</feature>
<dbReference type="GeneID" id="72188830"/>
<dbReference type="Proteomes" id="UP000830434">
    <property type="component" value="Chromosome"/>
</dbReference>
<proteinExistence type="predicted"/>
<protein>
    <recommendedName>
        <fullName evidence="4">YtxH domain-containing protein</fullName>
    </recommendedName>
</protein>
<dbReference type="Gene3D" id="1.20.120.20">
    <property type="entry name" value="Apolipoprotein"/>
    <property type="match status" value="1"/>
</dbReference>